<dbReference type="STRING" id="1802701.A3A33_04510"/>
<evidence type="ECO:0000313" key="2">
    <source>
        <dbReference type="Proteomes" id="UP000179047"/>
    </source>
</evidence>
<sequence length="128" mass="14589">MVNRSESLVGAKKIFEPEVLPKVEPLGVLAKKLAREFVDGLSPIERVIEERVEKKWVFGDPTIGFDEATWNRSNFNILVKKGLIEAKIKKACAGDNKKEEKLLLAIMEETKRILKQESTIEIKAQKRK</sequence>
<dbReference type="AlphaFoldDB" id="A0A1F8GWE0"/>
<organism evidence="1 2">
    <name type="scientific">Candidatus Yanofskybacteria bacterium RIFCSPLOWO2_01_FULL_49_25</name>
    <dbReference type="NCBI Taxonomy" id="1802701"/>
    <lineage>
        <taxon>Bacteria</taxon>
        <taxon>Candidatus Yanofskyibacteriota</taxon>
    </lineage>
</organism>
<reference evidence="1 2" key="1">
    <citation type="journal article" date="2016" name="Nat. Commun.">
        <title>Thousands of microbial genomes shed light on interconnected biogeochemical processes in an aquifer system.</title>
        <authorList>
            <person name="Anantharaman K."/>
            <person name="Brown C.T."/>
            <person name="Hug L.A."/>
            <person name="Sharon I."/>
            <person name="Castelle C.J."/>
            <person name="Probst A.J."/>
            <person name="Thomas B.C."/>
            <person name="Singh A."/>
            <person name="Wilkins M.J."/>
            <person name="Karaoz U."/>
            <person name="Brodie E.L."/>
            <person name="Williams K.H."/>
            <person name="Hubbard S.S."/>
            <person name="Banfield J.F."/>
        </authorList>
    </citation>
    <scope>NUCLEOTIDE SEQUENCE [LARGE SCALE GENOMIC DNA]</scope>
</reference>
<evidence type="ECO:0000313" key="1">
    <source>
        <dbReference type="EMBL" id="OGN29725.1"/>
    </source>
</evidence>
<dbReference type="EMBL" id="MGKP01000003">
    <property type="protein sequence ID" value="OGN29725.1"/>
    <property type="molecule type" value="Genomic_DNA"/>
</dbReference>
<accession>A0A1F8GWE0</accession>
<name>A0A1F8GWE0_9BACT</name>
<gene>
    <name evidence="1" type="ORF">A3A33_04510</name>
</gene>
<comment type="caution">
    <text evidence="1">The sequence shown here is derived from an EMBL/GenBank/DDBJ whole genome shotgun (WGS) entry which is preliminary data.</text>
</comment>
<protein>
    <submittedName>
        <fullName evidence="1">Uncharacterized protein</fullName>
    </submittedName>
</protein>
<dbReference type="Proteomes" id="UP000179047">
    <property type="component" value="Unassembled WGS sequence"/>
</dbReference>
<proteinExistence type="predicted"/>